<dbReference type="SMART" id="SM00614">
    <property type="entry name" value="ZnF_BED"/>
    <property type="match status" value="2"/>
</dbReference>
<proteinExistence type="predicted"/>
<dbReference type="SUPFAM" id="SSF57667">
    <property type="entry name" value="beta-beta-alpha zinc fingers"/>
    <property type="match status" value="1"/>
</dbReference>
<evidence type="ECO:0000256" key="1">
    <source>
        <dbReference type="ARBA" id="ARBA00022723"/>
    </source>
</evidence>
<dbReference type="EMBL" id="VIIS01002030">
    <property type="protein sequence ID" value="KAF0289468.1"/>
    <property type="molecule type" value="Genomic_DNA"/>
</dbReference>
<keyword evidence="3" id="KW-0862">Zinc</keyword>
<dbReference type="InterPro" id="IPR003656">
    <property type="entry name" value="Znf_BED"/>
</dbReference>
<dbReference type="InterPro" id="IPR036236">
    <property type="entry name" value="Znf_C2H2_sf"/>
</dbReference>
<evidence type="ECO:0000256" key="3">
    <source>
        <dbReference type="ARBA" id="ARBA00022833"/>
    </source>
</evidence>
<keyword evidence="1" id="KW-0479">Metal-binding</keyword>
<evidence type="ECO:0000256" key="4">
    <source>
        <dbReference type="PROSITE-ProRule" id="PRU00027"/>
    </source>
</evidence>
<name>A0A6A4VGJ1_AMPAM</name>
<keyword evidence="2 4" id="KW-0863">Zinc-finger</keyword>
<dbReference type="Pfam" id="PF02892">
    <property type="entry name" value="zf-BED"/>
    <property type="match status" value="2"/>
</dbReference>
<dbReference type="GO" id="GO:0008270">
    <property type="term" value="F:zinc ion binding"/>
    <property type="evidence" value="ECO:0007669"/>
    <property type="project" value="UniProtKB-KW"/>
</dbReference>
<dbReference type="OrthoDB" id="6331085at2759"/>
<evidence type="ECO:0000313" key="7">
    <source>
        <dbReference type="Proteomes" id="UP000440578"/>
    </source>
</evidence>
<reference evidence="6 7" key="1">
    <citation type="submission" date="2019-07" db="EMBL/GenBank/DDBJ databases">
        <title>Draft genome assembly of a fouling barnacle, Amphibalanus amphitrite (Darwin, 1854): The first reference genome for Thecostraca.</title>
        <authorList>
            <person name="Kim W."/>
        </authorList>
    </citation>
    <scope>NUCLEOTIDE SEQUENCE [LARGE SCALE GENOMIC DNA]</scope>
    <source>
        <strain evidence="6">SNU_AA5</strain>
        <tissue evidence="6">Soma without cirri and trophi</tissue>
    </source>
</reference>
<dbReference type="AlphaFoldDB" id="A0A6A4VGJ1"/>
<organism evidence="6 7">
    <name type="scientific">Amphibalanus amphitrite</name>
    <name type="common">Striped barnacle</name>
    <name type="synonym">Balanus amphitrite</name>
    <dbReference type="NCBI Taxonomy" id="1232801"/>
    <lineage>
        <taxon>Eukaryota</taxon>
        <taxon>Metazoa</taxon>
        <taxon>Ecdysozoa</taxon>
        <taxon>Arthropoda</taxon>
        <taxon>Crustacea</taxon>
        <taxon>Multicrustacea</taxon>
        <taxon>Cirripedia</taxon>
        <taxon>Thoracica</taxon>
        <taxon>Thoracicalcarea</taxon>
        <taxon>Balanomorpha</taxon>
        <taxon>Balanoidea</taxon>
        <taxon>Balanidae</taxon>
        <taxon>Amphibalaninae</taxon>
        <taxon>Amphibalanus</taxon>
    </lineage>
</organism>
<dbReference type="Proteomes" id="UP000440578">
    <property type="component" value="Unassembled WGS sequence"/>
</dbReference>
<feature type="domain" description="BED-type" evidence="5">
    <location>
        <begin position="89"/>
        <end position="140"/>
    </location>
</feature>
<dbReference type="PROSITE" id="PS50808">
    <property type="entry name" value="ZF_BED"/>
    <property type="match status" value="1"/>
</dbReference>
<evidence type="ECO:0000313" key="6">
    <source>
        <dbReference type="EMBL" id="KAF0289468.1"/>
    </source>
</evidence>
<accession>A0A6A4VGJ1</accession>
<evidence type="ECO:0000259" key="5">
    <source>
        <dbReference type="PROSITE" id="PS50808"/>
    </source>
</evidence>
<dbReference type="GO" id="GO:0003677">
    <property type="term" value="F:DNA binding"/>
    <property type="evidence" value="ECO:0007669"/>
    <property type="project" value="InterPro"/>
</dbReference>
<protein>
    <recommendedName>
        <fullName evidence="5">BED-type domain-containing protein</fullName>
    </recommendedName>
</protein>
<sequence length="172" mass="19137">MYYVRLSDTTASCRFCGRVIRGAPTSSGNFWVHLKRLHAADIAALGGQHAALAGSWREAAGRRRPAPADEHRLAAQRRSADVGFPPPVRQRSQVWSYFNPRAEGRLQCQMCAAIVAYSNNSTSNLWGHLGRYHQELFATLKSERSRQERQEHAPVGSVLLTLLSGERQNAPV</sequence>
<evidence type="ECO:0000256" key="2">
    <source>
        <dbReference type="ARBA" id="ARBA00022771"/>
    </source>
</evidence>
<comment type="caution">
    <text evidence="6">The sequence shown here is derived from an EMBL/GenBank/DDBJ whole genome shotgun (WGS) entry which is preliminary data.</text>
</comment>
<keyword evidence="7" id="KW-1185">Reference proteome</keyword>
<gene>
    <name evidence="6" type="ORF">FJT64_012318</name>
</gene>